<keyword evidence="13" id="KW-1185">Reference proteome</keyword>
<dbReference type="SMART" id="SM00413">
    <property type="entry name" value="ETS"/>
    <property type="match status" value="1"/>
</dbReference>
<keyword evidence="3" id="KW-0805">Transcription regulation</keyword>
<keyword evidence="4 10" id="KW-0238">DNA-binding</keyword>
<dbReference type="InterPro" id="IPR036390">
    <property type="entry name" value="WH_DNA-bd_sf"/>
</dbReference>
<dbReference type="GO" id="GO:0043565">
    <property type="term" value="F:sequence-specific DNA binding"/>
    <property type="evidence" value="ECO:0007669"/>
    <property type="project" value="InterPro"/>
</dbReference>
<comment type="similarity">
    <text evidence="2 10">Belongs to the ETS family.</text>
</comment>
<evidence type="ECO:0000256" key="1">
    <source>
        <dbReference type="ARBA" id="ARBA00004123"/>
    </source>
</evidence>
<comment type="subcellular location">
    <subcellularLocation>
        <location evidence="1 10">Nucleus</location>
    </subcellularLocation>
</comment>
<reference evidence="12" key="1">
    <citation type="journal article" date="2023" name="DNA Res.">
        <title>Chromosome-level genome assembly of Phrynocephalus forsythii using third-generation DNA sequencing and Hi-C analysis.</title>
        <authorList>
            <person name="Qi Y."/>
            <person name="Zhao W."/>
            <person name="Zhao Y."/>
            <person name="Niu C."/>
            <person name="Cao S."/>
            <person name="Zhang Y."/>
        </authorList>
    </citation>
    <scope>NUCLEOTIDE SEQUENCE</scope>
    <source>
        <tissue evidence="12">Muscle</tissue>
    </source>
</reference>
<feature type="domain" description="ETS" evidence="11">
    <location>
        <begin position="108"/>
        <end position="191"/>
    </location>
</feature>
<evidence type="ECO:0000256" key="7">
    <source>
        <dbReference type="ARBA" id="ARBA00055710"/>
    </source>
</evidence>
<accession>A0A9Q0XWW6</accession>
<dbReference type="GO" id="GO:0005634">
    <property type="term" value="C:nucleus"/>
    <property type="evidence" value="ECO:0007669"/>
    <property type="project" value="UniProtKB-SubCell"/>
</dbReference>
<evidence type="ECO:0000256" key="3">
    <source>
        <dbReference type="ARBA" id="ARBA00023015"/>
    </source>
</evidence>
<dbReference type="PROSITE" id="PS00346">
    <property type="entry name" value="ETS_DOMAIN_2"/>
    <property type="match status" value="1"/>
</dbReference>
<evidence type="ECO:0000256" key="5">
    <source>
        <dbReference type="ARBA" id="ARBA00023163"/>
    </source>
</evidence>
<dbReference type="InterPro" id="IPR046328">
    <property type="entry name" value="ETS_fam"/>
</dbReference>
<proteinExistence type="inferred from homology"/>
<evidence type="ECO:0000313" key="12">
    <source>
        <dbReference type="EMBL" id="KAJ7329086.1"/>
    </source>
</evidence>
<dbReference type="EMBL" id="JAPFRF010000006">
    <property type="protein sequence ID" value="KAJ7329086.1"/>
    <property type="molecule type" value="Genomic_DNA"/>
</dbReference>
<dbReference type="PROSITE" id="PS50061">
    <property type="entry name" value="ETS_DOMAIN_3"/>
    <property type="match status" value="1"/>
</dbReference>
<dbReference type="Proteomes" id="UP001142489">
    <property type="component" value="Unassembled WGS sequence"/>
</dbReference>
<dbReference type="OrthoDB" id="10043646at2759"/>
<dbReference type="FunFam" id="1.10.10.10:FF:000335">
    <property type="entry name" value="Spi-C transcription factor"/>
    <property type="match status" value="1"/>
</dbReference>
<sequence>MSFTDQDLLGQALEDALEVIQQHSDGDFDYVPEVYNRCLMYQQHSLQENPGYLAESPTEKFSWKNTIKTEEDLYPDGDDYCTLKNLPESQLMSTATLQQKGGKGKRKLRLFEYIHESLYNPDMAHCIQWIDQPHGIFQFVSKNKEKLAELWGERKGNRKTMTYQKMARALRNYGRTGEIIKIRRKLTYQFGAGILQRLSPAILEKNRDVEPYAQDDQGWQYSEDWHSSYHYYLYHEGHHLQHATSNTIPFCSCGKVTFTQLPWQ</sequence>
<evidence type="ECO:0000313" key="13">
    <source>
        <dbReference type="Proteomes" id="UP001142489"/>
    </source>
</evidence>
<dbReference type="SUPFAM" id="SSF46785">
    <property type="entry name" value="Winged helix' DNA-binding domain"/>
    <property type="match status" value="1"/>
</dbReference>
<evidence type="ECO:0000256" key="2">
    <source>
        <dbReference type="ARBA" id="ARBA00005562"/>
    </source>
</evidence>
<dbReference type="AlphaFoldDB" id="A0A9Q0XWW6"/>
<evidence type="ECO:0000256" key="6">
    <source>
        <dbReference type="ARBA" id="ARBA00023242"/>
    </source>
</evidence>
<gene>
    <name evidence="12" type="ORF">JRQ81_015260</name>
</gene>
<dbReference type="Pfam" id="PF00178">
    <property type="entry name" value="Ets"/>
    <property type="match status" value="1"/>
</dbReference>
<name>A0A9Q0XWW6_9SAUR</name>
<comment type="function">
    <text evidence="7">Controls the development of red pulp macrophages required for red blood cells recycling and iron homeostasis. Transcription factor that binds to the PU-box, a purine-rich DNA sequence (5'-GAGGA[AT]-3') that can act as a lymphoid-specific enhancer. Regulates VCAM1 gene expression.</text>
</comment>
<comment type="caution">
    <text evidence="12">The sequence shown here is derived from an EMBL/GenBank/DDBJ whole genome shotgun (WGS) entry which is preliminary data.</text>
</comment>
<evidence type="ECO:0000256" key="9">
    <source>
        <dbReference type="ARBA" id="ARBA00074964"/>
    </source>
</evidence>
<dbReference type="GO" id="GO:0030154">
    <property type="term" value="P:cell differentiation"/>
    <property type="evidence" value="ECO:0007669"/>
    <property type="project" value="TreeGrafter"/>
</dbReference>
<comment type="subunit">
    <text evidence="8">Binds DNA as a monomer.</text>
</comment>
<dbReference type="InterPro" id="IPR036388">
    <property type="entry name" value="WH-like_DNA-bd_sf"/>
</dbReference>
<evidence type="ECO:0000259" key="11">
    <source>
        <dbReference type="PROSITE" id="PS50061"/>
    </source>
</evidence>
<evidence type="ECO:0000256" key="4">
    <source>
        <dbReference type="ARBA" id="ARBA00023125"/>
    </source>
</evidence>
<dbReference type="Gene3D" id="1.10.10.10">
    <property type="entry name" value="Winged helix-like DNA-binding domain superfamily/Winged helix DNA-binding domain"/>
    <property type="match status" value="1"/>
</dbReference>
<dbReference type="InterPro" id="IPR000418">
    <property type="entry name" value="Ets_dom"/>
</dbReference>
<keyword evidence="6 10" id="KW-0539">Nucleus</keyword>
<dbReference type="PRINTS" id="PR00454">
    <property type="entry name" value="ETSDOMAIN"/>
</dbReference>
<keyword evidence="5" id="KW-0804">Transcription</keyword>
<dbReference type="PANTHER" id="PTHR11849:SF17">
    <property type="entry name" value="TRANSCRIPTION FACTOR SPI-C"/>
    <property type="match status" value="1"/>
</dbReference>
<dbReference type="PANTHER" id="PTHR11849">
    <property type="entry name" value="ETS"/>
    <property type="match status" value="1"/>
</dbReference>
<evidence type="ECO:0000256" key="8">
    <source>
        <dbReference type="ARBA" id="ARBA00063209"/>
    </source>
</evidence>
<organism evidence="12 13">
    <name type="scientific">Phrynocephalus forsythii</name>
    <dbReference type="NCBI Taxonomy" id="171643"/>
    <lineage>
        <taxon>Eukaryota</taxon>
        <taxon>Metazoa</taxon>
        <taxon>Chordata</taxon>
        <taxon>Craniata</taxon>
        <taxon>Vertebrata</taxon>
        <taxon>Euteleostomi</taxon>
        <taxon>Lepidosauria</taxon>
        <taxon>Squamata</taxon>
        <taxon>Bifurcata</taxon>
        <taxon>Unidentata</taxon>
        <taxon>Episquamata</taxon>
        <taxon>Toxicofera</taxon>
        <taxon>Iguania</taxon>
        <taxon>Acrodonta</taxon>
        <taxon>Agamidae</taxon>
        <taxon>Agaminae</taxon>
        <taxon>Phrynocephalus</taxon>
    </lineage>
</organism>
<protein>
    <recommendedName>
        <fullName evidence="9">Transcription factor Spi-C</fullName>
    </recommendedName>
</protein>
<dbReference type="GO" id="GO:0000981">
    <property type="term" value="F:DNA-binding transcription factor activity, RNA polymerase II-specific"/>
    <property type="evidence" value="ECO:0007669"/>
    <property type="project" value="TreeGrafter"/>
</dbReference>
<evidence type="ECO:0000256" key="10">
    <source>
        <dbReference type="RuleBase" id="RU004019"/>
    </source>
</evidence>